<sequence length="176" mass="20430">MRLQLANIDNSFKRTSYPLTHLTPVHFHSPVSKVFQKGHNITFFCSSTVISQCLLFKHASIRNLIVKLFELKRKKCLNNIRNFILTNMQILNKICNSMCLNFVLLLSDSERSDECIDFTMIITSRNNASISNFGGGFRWKSEYPWCIIEFSKKSRKKNDGKTGIFTQNQFLTESIF</sequence>
<name>A0A6G0TWU3_APHGL</name>
<evidence type="ECO:0000313" key="1">
    <source>
        <dbReference type="EMBL" id="KAE9540084.1"/>
    </source>
</evidence>
<keyword evidence="2" id="KW-1185">Reference proteome</keyword>
<reference evidence="1 2" key="1">
    <citation type="submission" date="2019-08" db="EMBL/GenBank/DDBJ databases">
        <title>The genome of the soybean aphid Biotype 1, its phylome, world population structure and adaptation to the North American continent.</title>
        <authorList>
            <person name="Giordano R."/>
            <person name="Donthu R.K."/>
            <person name="Hernandez A.G."/>
            <person name="Wright C.L."/>
            <person name="Zimin A.V."/>
        </authorList>
    </citation>
    <scope>NUCLEOTIDE SEQUENCE [LARGE SCALE GENOMIC DNA]</scope>
    <source>
        <tissue evidence="1">Whole aphids</tissue>
    </source>
</reference>
<evidence type="ECO:0000313" key="2">
    <source>
        <dbReference type="Proteomes" id="UP000475862"/>
    </source>
</evidence>
<dbReference type="AlphaFoldDB" id="A0A6G0TWU3"/>
<gene>
    <name evidence="1" type="ORF">AGLY_005336</name>
</gene>
<dbReference type="EMBL" id="VYZN01000014">
    <property type="protein sequence ID" value="KAE9540084.1"/>
    <property type="molecule type" value="Genomic_DNA"/>
</dbReference>
<protein>
    <submittedName>
        <fullName evidence="1">Uncharacterized protein</fullName>
    </submittedName>
</protein>
<dbReference type="OrthoDB" id="10442995at2759"/>
<comment type="caution">
    <text evidence="1">The sequence shown here is derived from an EMBL/GenBank/DDBJ whole genome shotgun (WGS) entry which is preliminary data.</text>
</comment>
<proteinExistence type="predicted"/>
<organism evidence="1 2">
    <name type="scientific">Aphis glycines</name>
    <name type="common">Soybean aphid</name>
    <dbReference type="NCBI Taxonomy" id="307491"/>
    <lineage>
        <taxon>Eukaryota</taxon>
        <taxon>Metazoa</taxon>
        <taxon>Ecdysozoa</taxon>
        <taxon>Arthropoda</taxon>
        <taxon>Hexapoda</taxon>
        <taxon>Insecta</taxon>
        <taxon>Pterygota</taxon>
        <taxon>Neoptera</taxon>
        <taxon>Paraneoptera</taxon>
        <taxon>Hemiptera</taxon>
        <taxon>Sternorrhyncha</taxon>
        <taxon>Aphidomorpha</taxon>
        <taxon>Aphidoidea</taxon>
        <taxon>Aphididae</taxon>
        <taxon>Aphidini</taxon>
        <taxon>Aphis</taxon>
        <taxon>Aphis</taxon>
    </lineage>
</organism>
<accession>A0A6G0TWU3</accession>
<dbReference type="Proteomes" id="UP000475862">
    <property type="component" value="Unassembled WGS sequence"/>
</dbReference>